<dbReference type="KEGG" id="hqi:H9L05_06815"/>
<protein>
    <submittedName>
        <fullName evidence="3">CHRD domain-containing protein</fullName>
    </submittedName>
</protein>
<name>A0A7H0GYF3_9BACT</name>
<feature type="domain" description="CHRD" evidence="2">
    <location>
        <begin position="51"/>
        <end position="128"/>
    </location>
</feature>
<evidence type="ECO:0000313" key="4">
    <source>
        <dbReference type="Proteomes" id="UP000516093"/>
    </source>
</evidence>
<evidence type="ECO:0000259" key="2">
    <source>
        <dbReference type="Pfam" id="PF07452"/>
    </source>
</evidence>
<feature type="chain" id="PRO_5028882144" evidence="1">
    <location>
        <begin position="21"/>
        <end position="278"/>
    </location>
</feature>
<dbReference type="RefSeq" id="WP_187733537.1">
    <property type="nucleotide sequence ID" value="NZ_BMFN01000001.1"/>
</dbReference>
<accession>A0A7H0GYF3</accession>
<dbReference type="EMBL" id="CP060784">
    <property type="protein sequence ID" value="QNP53319.1"/>
    <property type="molecule type" value="Genomic_DNA"/>
</dbReference>
<feature type="signal peptide" evidence="1">
    <location>
        <begin position="1"/>
        <end position="20"/>
    </location>
</feature>
<organism evidence="3 4">
    <name type="scientific">Hymenobacter qilianensis</name>
    <dbReference type="NCBI Taxonomy" id="1385715"/>
    <lineage>
        <taxon>Bacteria</taxon>
        <taxon>Pseudomonadati</taxon>
        <taxon>Bacteroidota</taxon>
        <taxon>Cytophagia</taxon>
        <taxon>Cytophagales</taxon>
        <taxon>Hymenobacteraceae</taxon>
        <taxon>Hymenobacter</taxon>
    </lineage>
</organism>
<evidence type="ECO:0000256" key="1">
    <source>
        <dbReference type="SAM" id="SignalP"/>
    </source>
</evidence>
<dbReference type="PROSITE" id="PS51257">
    <property type="entry name" value="PROKAR_LIPOPROTEIN"/>
    <property type="match status" value="1"/>
</dbReference>
<evidence type="ECO:0000313" key="3">
    <source>
        <dbReference type="EMBL" id="QNP53319.1"/>
    </source>
</evidence>
<dbReference type="InterPro" id="IPR010895">
    <property type="entry name" value="CHRD"/>
</dbReference>
<reference evidence="3 4" key="1">
    <citation type="submission" date="2020-08" db="EMBL/GenBank/DDBJ databases">
        <title>Genome sequence of Hymenobacter qilianensis JCM 19763T.</title>
        <authorList>
            <person name="Hyun D.-W."/>
            <person name="Bae J.-W."/>
        </authorList>
    </citation>
    <scope>NUCLEOTIDE SEQUENCE [LARGE SCALE GENOMIC DNA]</scope>
    <source>
        <strain evidence="3 4">JCM 19763</strain>
    </source>
</reference>
<proteinExistence type="predicted"/>
<dbReference type="Pfam" id="PF07452">
    <property type="entry name" value="CHRD"/>
    <property type="match status" value="2"/>
</dbReference>
<keyword evidence="4" id="KW-1185">Reference proteome</keyword>
<keyword evidence="1" id="KW-0732">Signal</keyword>
<feature type="domain" description="CHRD" evidence="2">
    <location>
        <begin position="165"/>
        <end position="274"/>
    </location>
</feature>
<sequence length="278" mass="29239">MLQKLTSGFLLLLSLGIVSACDQFDLDDLRKKAPPSPPDIFLSAKLTGSGAGAGSFTGTYNHQTNVLDYTVAFGIVPYSIQRDVLHLHRGTPATGGPIAYTLPTTTNGTITLTEADEALLLNGGLYIDAEARLIRETDPLTVTSRGTIVRQSPTPAPVPGPEIALTAQVNGSQVVPPSSFPETATFHALYNKDTNVLTYYSVGGNFSLPADVHLHRGTPGTTGPIIVELPFLLGFLSQGEATIPEADEAALLSSGTYVDFFHNAALPNGLVRGAVVPL</sequence>
<dbReference type="AlphaFoldDB" id="A0A7H0GYF3"/>
<dbReference type="Proteomes" id="UP000516093">
    <property type="component" value="Chromosome"/>
</dbReference>
<gene>
    <name evidence="3" type="ORF">H9L05_06815</name>
</gene>